<dbReference type="AlphaFoldDB" id="A0A1W2AHJ1"/>
<name>A0A1W2AHJ1_9PSEU</name>
<sequence>MARAAGVQARVNQLVGDFRRYVEVYDRDPAFAVAQRDAHRATIATRYAAGTVRDAVGDPQFVSTLHRTLNAWGIGHRSSRLAPITEFAQALRRAEPAVTELESLHIGDDGLAADIADKLWNILESLSVVDNKAKIVAGTKTLHHLLPNLVPPMDRTWTGEFFLLHPPEWQTHQRRTFHSQKRHGTTRRRYDYLWHRLGKHLPWVATRQVSTHCIHPTLTWVERYFGYAVARALRQERRRHHDHLRPSHHRRSRHGTRLAHERRTPAGRRQPFVRMTRLVCTNAVIGARDADAKPSTRLEGQPPICPDTTGWTWCTVPAAEEVKTTPRSTSRSRRSSTLSTSRSGRA</sequence>
<evidence type="ECO:0000313" key="2">
    <source>
        <dbReference type="EMBL" id="SMC60084.1"/>
    </source>
</evidence>
<dbReference type="Proteomes" id="UP000192840">
    <property type="component" value="Unassembled WGS sequence"/>
</dbReference>
<feature type="region of interest" description="Disordered" evidence="1">
    <location>
        <begin position="238"/>
        <end position="270"/>
    </location>
</feature>
<dbReference type="EMBL" id="FWYC01000003">
    <property type="protein sequence ID" value="SMC60084.1"/>
    <property type="molecule type" value="Genomic_DNA"/>
</dbReference>
<proteinExistence type="predicted"/>
<gene>
    <name evidence="2" type="ORF">SAMN05660733_00688</name>
</gene>
<evidence type="ECO:0000313" key="3">
    <source>
        <dbReference type="Proteomes" id="UP000192840"/>
    </source>
</evidence>
<feature type="compositionally biased region" description="Low complexity" evidence="1">
    <location>
        <begin position="325"/>
        <end position="346"/>
    </location>
</feature>
<feature type="compositionally biased region" description="Basic residues" evidence="1">
    <location>
        <begin position="238"/>
        <end position="257"/>
    </location>
</feature>
<protein>
    <submittedName>
        <fullName evidence="2">Uncharacterized protein</fullName>
    </submittedName>
</protein>
<feature type="region of interest" description="Disordered" evidence="1">
    <location>
        <begin position="319"/>
        <end position="346"/>
    </location>
</feature>
<organism evidence="2 3">
    <name type="scientific">Lentzea albidocapillata</name>
    <dbReference type="NCBI Taxonomy" id="40571"/>
    <lineage>
        <taxon>Bacteria</taxon>
        <taxon>Bacillati</taxon>
        <taxon>Actinomycetota</taxon>
        <taxon>Actinomycetes</taxon>
        <taxon>Pseudonocardiales</taxon>
        <taxon>Pseudonocardiaceae</taxon>
        <taxon>Lentzea</taxon>
    </lineage>
</organism>
<evidence type="ECO:0000256" key="1">
    <source>
        <dbReference type="SAM" id="MobiDB-lite"/>
    </source>
</evidence>
<keyword evidence="3" id="KW-1185">Reference proteome</keyword>
<accession>A0A1W2AHJ1</accession>
<dbReference type="STRING" id="40571.SAMN05660733_00688"/>
<reference evidence="3" key="1">
    <citation type="submission" date="2017-04" db="EMBL/GenBank/DDBJ databases">
        <authorList>
            <person name="Varghese N."/>
            <person name="Submissions S."/>
        </authorList>
    </citation>
    <scope>NUCLEOTIDE SEQUENCE [LARGE SCALE GENOMIC DNA]</scope>
    <source>
        <strain evidence="3">DSM 44073</strain>
    </source>
</reference>